<dbReference type="GO" id="GO:0015658">
    <property type="term" value="F:branched-chain amino acid transmembrane transporter activity"/>
    <property type="evidence" value="ECO:0007669"/>
    <property type="project" value="InterPro"/>
</dbReference>
<dbReference type="EMBL" id="FQZL01000005">
    <property type="protein sequence ID" value="SHI52455.1"/>
    <property type="molecule type" value="Genomic_DNA"/>
</dbReference>
<feature type="transmembrane region" description="Helical" evidence="6">
    <location>
        <begin position="263"/>
        <end position="288"/>
    </location>
</feature>
<dbReference type="RefSeq" id="WP_073046563.1">
    <property type="nucleotide sequence ID" value="NZ_FQZL01000005.1"/>
</dbReference>
<keyword evidence="3 6" id="KW-0812">Transmembrane</keyword>
<protein>
    <submittedName>
        <fullName evidence="7">Amino acid/amide ABC transporter membrane protein 2, HAAT family (TC 3.A.1.4.-)</fullName>
    </submittedName>
</protein>
<reference evidence="7 8" key="1">
    <citation type="submission" date="2016-11" db="EMBL/GenBank/DDBJ databases">
        <authorList>
            <person name="Jaros S."/>
            <person name="Januszkiewicz K."/>
            <person name="Wedrychowicz H."/>
        </authorList>
    </citation>
    <scope>NUCLEOTIDE SEQUENCE [LARGE SCALE GENOMIC DNA]</scope>
    <source>
        <strain evidence="7 8">DSM 17477</strain>
    </source>
</reference>
<dbReference type="PANTHER" id="PTHR30482">
    <property type="entry name" value="HIGH-AFFINITY BRANCHED-CHAIN AMINO ACID TRANSPORT SYSTEM PERMEASE"/>
    <property type="match status" value="1"/>
</dbReference>
<evidence type="ECO:0000313" key="7">
    <source>
        <dbReference type="EMBL" id="SHI52455.1"/>
    </source>
</evidence>
<dbReference type="GO" id="GO:0005886">
    <property type="term" value="C:plasma membrane"/>
    <property type="evidence" value="ECO:0007669"/>
    <property type="project" value="UniProtKB-SubCell"/>
</dbReference>
<keyword evidence="2" id="KW-1003">Cell membrane</keyword>
<feature type="transmembrane region" description="Helical" evidence="6">
    <location>
        <begin position="35"/>
        <end position="56"/>
    </location>
</feature>
<evidence type="ECO:0000256" key="4">
    <source>
        <dbReference type="ARBA" id="ARBA00022989"/>
    </source>
</evidence>
<dbReference type="InterPro" id="IPR043428">
    <property type="entry name" value="LivM-like"/>
</dbReference>
<evidence type="ECO:0000313" key="8">
    <source>
        <dbReference type="Proteomes" id="UP000184052"/>
    </source>
</evidence>
<sequence>MNTNIKRSYTFNIVSIILLFIVMKVLISANILTRYYTGIVIFICINIVLATSLNLATGYLGQLALGHAGFMAVGAYASAITAIALKPTLYAHLKSLQLPEYLDFLPGLVILLISLTVAGIVAGLVGIAIGIPALRLRGDYLGIITLGFGEVIRVVINNMRGLTGGAQGLTGIPRISSFNSVFWITVLVVGILYTLTHSRQGRAIISIREDEIAAEAVGIQTTRYKVMGFAIAAFFAGIGGGLYAHYIAVLDPNTFGFMRSVEILVIVVLGGMGSLTGSIIAAILLTILPEALRDFAEYRLLIYSGLLVVMMIFRPQGIFGTHEFSMSKFVHKLRHNQIISPRKEIKEGE</sequence>
<evidence type="ECO:0000256" key="5">
    <source>
        <dbReference type="ARBA" id="ARBA00023136"/>
    </source>
</evidence>
<feature type="transmembrane region" description="Helical" evidence="6">
    <location>
        <begin position="138"/>
        <end position="156"/>
    </location>
</feature>
<feature type="transmembrane region" description="Helical" evidence="6">
    <location>
        <begin position="300"/>
        <end position="319"/>
    </location>
</feature>
<dbReference type="InterPro" id="IPR001851">
    <property type="entry name" value="ABC_transp_permease"/>
</dbReference>
<name>A0A1M6BUL7_9FIRM</name>
<keyword evidence="8" id="KW-1185">Reference proteome</keyword>
<evidence type="ECO:0000256" key="1">
    <source>
        <dbReference type="ARBA" id="ARBA00004651"/>
    </source>
</evidence>
<feature type="transmembrane region" description="Helical" evidence="6">
    <location>
        <begin position="9"/>
        <end position="29"/>
    </location>
</feature>
<evidence type="ECO:0000256" key="6">
    <source>
        <dbReference type="SAM" id="Phobius"/>
    </source>
</evidence>
<dbReference type="CDD" id="cd06581">
    <property type="entry name" value="TM_PBP1_LivM_like"/>
    <property type="match status" value="1"/>
</dbReference>
<dbReference type="Proteomes" id="UP000184052">
    <property type="component" value="Unassembled WGS sequence"/>
</dbReference>
<feature type="transmembrane region" description="Helical" evidence="6">
    <location>
        <begin position="226"/>
        <end position="248"/>
    </location>
</feature>
<evidence type="ECO:0000256" key="2">
    <source>
        <dbReference type="ARBA" id="ARBA00022475"/>
    </source>
</evidence>
<evidence type="ECO:0000256" key="3">
    <source>
        <dbReference type="ARBA" id="ARBA00022692"/>
    </source>
</evidence>
<comment type="subcellular location">
    <subcellularLocation>
        <location evidence="1">Cell membrane</location>
        <topology evidence="1">Multi-pass membrane protein</topology>
    </subcellularLocation>
</comment>
<keyword evidence="4 6" id="KW-1133">Transmembrane helix</keyword>
<dbReference type="OrthoDB" id="9789927at2"/>
<feature type="transmembrane region" description="Helical" evidence="6">
    <location>
        <begin position="63"/>
        <end position="85"/>
    </location>
</feature>
<feature type="transmembrane region" description="Helical" evidence="6">
    <location>
        <begin position="176"/>
        <end position="195"/>
    </location>
</feature>
<gene>
    <name evidence="7" type="ORF">SAMN02745751_00479</name>
</gene>
<dbReference type="STRING" id="1121476.SAMN02745751_00479"/>
<dbReference type="AlphaFoldDB" id="A0A1M6BUL7"/>
<dbReference type="Pfam" id="PF02653">
    <property type="entry name" value="BPD_transp_2"/>
    <property type="match status" value="1"/>
</dbReference>
<organism evidence="7 8">
    <name type="scientific">Dethiosulfatibacter aminovorans DSM 17477</name>
    <dbReference type="NCBI Taxonomy" id="1121476"/>
    <lineage>
        <taxon>Bacteria</taxon>
        <taxon>Bacillati</taxon>
        <taxon>Bacillota</taxon>
        <taxon>Tissierellia</taxon>
        <taxon>Dethiosulfatibacter</taxon>
    </lineage>
</organism>
<keyword evidence="5 6" id="KW-0472">Membrane</keyword>
<feature type="transmembrane region" description="Helical" evidence="6">
    <location>
        <begin position="105"/>
        <end position="131"/>
    </location>
</feature>
<dbReference type="PANTHER" id="PTHR30482:SF10">
    <property type="entry name" value="HIGH-AFFINITY BRANCHED-CHAIN AMINO ACID TRANSPORT PROTEIN BRAE"/>
    <property type="match status" value="1"/>
</dbReference>
<proteinExistence type="predicted"/>
<accession>A0A1M6BUL7</accession>